<name>A0ACC2VR71_9TREE</name>
<keyword evidence="2" id="KW-1185">Reference proteome</keyword>
<proteinExistence type="predicted"/>
<protein>
    <submittedName>
        <fullName evidence="1">Uncharacterized protein</fullName>
    </submittedName>
</protein>
<dbReference type="Proteomes" id="UP001241377">
    <property type="component" value="Unassembled WGS sequence"/>
</dbReference>
<organism evidence="1 2">
    <name type="scientific">Naganishia cerealis</name>
    <dbReference type="NCBI Taxonomy" id="610337"/>
    <lineage>
        <taxon>Eukaryota</taxon>
        <taxon>Fungi</taxon>
        <taxon>Dikarya</taxon>
        <taxon>Basidiomycota</taxon>
        <taxon>Agaricomycotina</taxon>
        <taxon>Tremellomycetes</taxon>
        <taxon>Filobasidiales</taxon>
        <taxon>Filobasidiaceae</taxon>
        <taxon>Naganishia</taxon>
    </lineage>
</organism>
<gene>
    <name evidence="1" type="ORF">QFC19_005000</name>
</gene>
<reference evidence="1" key="1">
    <citation type="submission" date="2023-04" db="EMBL/GenBank/DDBJ databases">
        <title>Draft Genome sequencing of Naganishia species isolated from polar environments using Oxford Nanopore Technology.</title>
        <authorList>
            <person name="Leo P."/>
            <person name="Venkateswaran K."/>
        </authorList>
    </citation>
    <scope>NUCLEOTIDE SEQUENCE</scope>
    <source>
        <strain evidence="1">MNA-CCFEE 5261</strain>
    </source>
</reference>
<sequence length="251" mass="27485">MDDDWDVSDDEPQATTTASKTAAPIPHLAPPITSRNRKFEGEDEEEAEDDWDASSDDEAQKAAAAAGVKAPVRKKKGLKAILAEKEAAKATSKDDDLIDEMTPQERRRMQMEMEREADAQNAADLLGSVSLEDDVDVNSLLNANPKTKTEWQTLARQISAVLFKRLHSKPLYDEFAVEIAKQAAAPLNDRDVRKIGTAMTVLSNEKQKEAKASVGGKKKKIAKPTLGAAKDVSAKADLEAYEDVLDDDDFM</sequence>
<comment type="caution">
    <text evidence="1">The sequence shown here is derived from an EMBL/GenBank/DDBJ whole genome shotgun (WGS) entry which is preliminary data.</text>
</comment>
<accession>A0ACC2VR71</accession>
<evidence type="ECO:0000313" key="2">
    <source>
        <dbReference type="Proteomes" id="UP001241377"/>
    </source>
</evidence>
<dbReference type="EMBL" id="JASBWR010000055">
    <property type="protein sequence ID" value="KAJ9101919.1"/>
    <property type="molecule type" value="Genomic_DNA"/>
</dbReference>
<evidence type="ECO:0000313" key="1">
    <source>
        <dbReference type="EMBL" id="KAJ9101919.1"/>
    </source>
</evidence>